<dbReference type="InterPro" id="IPR025510">
    <property type="entry name" value="DUF4397"/>
</dbReference>
<comment type="caution">
    <text evidence="2">The sequence shown here is derived from an EMBL/GenBank/DDBJ whole genome shotgun (WGS) entry which is preliminary data.</text>
</comment>
<evidence type="ECO:0000259" key="1">
    <source>
        <dbReference type="Pfam" id="PF14344"/>
    </source>
</evidence>
<dbReference type="AlphaFoldDB" id="A0A3E2NJH1"/>
<evidence type="ECO:0000313" key="3">
    <source>
        <dbReference type="Proteomes" id="UP000260823"/>
    </source>
</evidence>
<dbReference type="Proteomes" id="UP000260823">
    <property type="component" value="Unassembled WGS sequence"/>
</dbReference>
<proteinExistence type="predicted"/>
<accession>A0A3E2NJH1</accession>
<keyword evidence="3" id="KW-1185">Reference proteome</keyword>
<feature type="domain" description="DUF4397" evidence="1">
    <location>
        <begin position="33"/>
        <end position="183"/>
    </location>
</feature>
<name>A0A3E2NJH1_9SPHI</name>
<dbReference type="PROSITE" id="PS51257">
    <property type="entry name" value="PROKAR_LIPOPROTEIN"/>
    <property type="match status" value="1"/>
</dbReference>
<protein>
    <submittedName>
        <fullName evidence="2">DUF4397 domain-containing protein</fullName>
    </submittedName>
</protein>
<dbReference type="RefSeq" id="WP_117385039.1">
    <property type="nucleotide sequence ID" value="NZ_QWDE01000007.1"/>
</dbReference>
<organism evidence="2 3">
    <name type="scientific">Mucilaginibacter terrenus</name>
    <dbReference type="NCBI Taxonomy" id="2482727"/>
    <lineage>
        <taxon>Bacteria</taxon>
        <taxon>Pseudomonadati</taxon>
        <taxon>Bacteroidota</taxon>
        <taxon>Sphingobacteriia</taxon>
        <taxon>Sphingobacteriales</taxon>
        <taxon>Sphingobacteriaceae</taxon>
        <taxon>Mucilaginibacter</taxon>
    </lineage>
</organism>
<evidence type="ECO:0000313" key="2">
    <source>
        <dbReference type="EMBL" id="RFZ81139.1"/>
    </source>
</evidence>
<dbReference type="EMBL" id="QWDE01000007">
    <property type="protein sequence ID" value="RFZ81139.1"/>
    <property type="molecule type" value="Genomic_DNA"/>
</dbReference>
<gene>
    <name evidence="2" type="ORF">DYU05_20480</name>
</gene>
<sequence>MKSTLYIACGLLLAITGCTKTTIKQPGEPVTGAQIKLIHVAPGVPAVEGRINGAKVSASTTYSVTDAEVPTSITTGFPYLSVFPGSNYLNVSSGTTNIVFATATPSPALKSRQTVSPATVVGEVNQTTTDGGAYSAFLIGLPSATGSNTSVKVVEDKFPAPVASKAFIRLAHMIPNGSALDVYGTFTLAGGTATTKKLVSAGTYTAVTDFTPVDVNAASTTNYKLQLYLGGTTTTLGAITADIPLAPGRYYTVIARGLAADYAVPGTSIVLKASDRPKLPLSDPNTRAPEIYYNAPGITYYTNK</sequence>
<dbReference type="Pfam" id="PF14344">
    <property type="entry name" value="DUF4397"/>
    <property type="match status" value="1"/>
</dbReference>
<dbReference type="OrthoDB" id="9792011at2"/>
<reference evidence="2 3" key="1">
    <citation type="submission" date="2018-08" db="EMBL/GenBank/DDBJ databases">
        <title>Mucilaginibacter terrae sp. nov., isolated from manganese diggings.</title>
        <authorList>
            <person name="Huang Y."/>
            <person name="Zhou Z."/>
        </authorList>
    </citation>
    <scope>NUCLEOTIDE SEQUENCE [LARGE SCALE GENOMIC DNA]</scope>
    <source>
        <strain evidence="2 3">ZH6</strain>
    </source>
</reference>